<comment type="caution">
    <text evidence="2">The sequence shown here is derived from an EMBL/GenBank/DDBJ whole genome shotgun (WGS) entry which is preliminary data.</text>
</comment>
<accession>A0A9W7WYV4</accession>
<dbReference type="CDD" id="cd00882">
    <property type="entry name" value="Ras_like_GTPase"/>
    <property type="match status" value="1"/>
</dbReference>
<reference evidence="2" key="1">
    <citation type="submission" date="2021-02" db="EMBL/GenBank/DDBJ databases">
        <title>Comparative genomics reveals that relaxation of natural selection precedes convergent phenotypic evolution of cavefish.</title>
        <authorList>
            <person name="Peng Z."/>
        </authorList>
    </citation>
    <scope>NUCLEOTIDE SEQUENCE</scope>
    <source>
        <tissue evidence="2">Muscle</tissue>
    </source>
</reference>
<sequence>MMMILIIIVIAVLEFGTPWRDFDFGQKAVLLKRLKEFTLSNPDINHIGILVAGQIGAGKSSFINSVTNVFEGRITNRAQVNSSATDHSFTEIYNTYCIRSGGAILPFVFRDIMGLEPENFKGSSTEDIVNVVLGHIKDKYKFDPKDPLSVEKEHFNISPTLAEKALCLVYIIDANTVDFTDDKLIEKLRAIRLKLREKGIPQMIVMTKVDETCPLVKKDLKKVYSSAKIYAKMQMCSDKVGVPMTSIFPVKNYHEEIDTNDTIDVLILKALDQIVHNADDLLRDGAI</sequence>
<dbReference type="SUPFAM" id="SSF52540">
    <property type="entry name" value="P-loop containing nucleoside triphosphate hydrolases"/>
    <property type="match status" value="1"/>
</dbReference>
<evidence type="ECO:0000256" key="1">
    <source>
        <dbReference type="SAM" id="SignalP"/>
    </source>
</evidence>
<evidence type="ECO:0000313" key="3">
    <source>
        <dbReference type="Proteomes" id="UP001059041"/>
    </source>
</evidence>
<dbReference type="Gene3D" id="3.40.50.300">
    <property type="entry name" value="P-loop containing nucleotide triphosphate hydrolases"/>
    <property type="match status" value="1"/>
</dbReference>
<name>A0A9W7WYV4_TRIRA</name>
<keyword evidence="1" id="KW-0732">Signal</keyword>
<dbReference type="InterPro" id="IPR027417">
    <property type="entry name" value="P-loop_NTPase"/>
</dbReference>
<feature type="signal peptide" evidence="1">
    <location>
        <begin position="1"/>
        <end position="18"/>
    </location>
</feature>
<proteinExistence type="predicted"/>
<organism evidence="2 3">
    <name type="scientific">Triplophysa rosa</name>
    <name type="common">Cave loach</name>
    <dbReference type="NCBI Taxonomy" id="992332"/>
    <lineage>
        <taxon>Eukaryota</taxon>
        <taxon>Metazoa</taxon>
        <taxon>Chordata</taxon>
        <taxon>Craniata</taxon>
        <taxon>Vertebrata</taxon>
        <taxon>Euteleostomi</taxon>
        <taxon>Actinopterygii</taxon>
        <taxon>Neopterygii</taxon>
        <taxon>Teleostei</taxon>
        <taxon>Ostariophysi</taxon>
        <taxon>Cypriniformes</taxon>
        <taxon>Nemacheilidae</taxon>
        <taxon>Triplophysa</taxon>
    </lineage>
</organism>
<evidence type="ECO:0000313" key="2">
    <source>
        <dbReference type="EMBL" id="KAI7810997.1"/>
    </source>
</evidence>
<keyword evidence="3" id="KW-1185">Reference proteome</keyword>
<dbReference type="EMBL" id="JAFHDT010000004">
    <property type="protein sequence ID" value="KAI7810997.1"/>
    <property type="molecule type" value="Genomic_DNA"/>
</dbReference>
<feature type="chain" id="PRO_5040878358" evidence="1">
    <location>
        <begin position="19"/>
        <end position="287"/>
    </location>
</feature>
<gene>
    <name evidence="2" type="ORF">IRJ41_009165</name>
</gene>
<dbReference type="PANTHER" id="PTHR14241">
    <property type="entry name" value="INTERFERON-INDUCED PROTEIN 44"/>
    <property type="match status" value="1"/>
</dbReference>
<dbReference type="AlphaFoldDB" id="A0A9W7WYV4"/>
<dbReference type="Proteomes" id="UP001059041">
    <property type="component" value="Linkage Group LG4"/>
</dbReference>
<protein>
    <submittedName>
        <fullName evidence="2">Interferon-induced protein 44-like</fullName>
    </submittedName>
</protein>
<dbReference type="GO" id="GO:0006955">
    <property type="term" value="P:immune response"/>
    <property type="evidence" value="ECO:0007669"/>
    <property type="project" value="TreeGrafter"/>
</dbReference>
<dbReference type="PANTHER" id="PTHR14241:SF1">
    <property type="entry name" value="INTERFERON-INDUCED PROTEIN 44-RELATED"/>
    <property type="match status" value="1"/>
</dbReference>